<dbReference type="AlphaFoldDB" id="A0A0F9WJR3"/>
<dbReference type="GO" id="GO:0006400">
    <property type="term" value="P:tRNA modification"/>
    <property type="evidence" value="ECO:0007669"/>
    <property type="project" value="InterPro"/>
</dbReference>
<organism evidence="1">
    <name type="scientific">marine sediment metagenome</name>
    <dbReference type="NCBI Taxonomy" id="412755"/>
    <lineage>
        <taxon>unclassified sequences</taxon>
        <taxon>metagenomes</taxon>
        <taxon>ecological metagenomes</taxon>
    </lineage>
</organism>
<dbReference type="Gene3D" id="3.20.20.105">
    <property type="entry name" value="Queuine tRNA-ribosyltransferase-like"/>
    <property type="match status" value="1"/>
</dbReference>
<name>A0A0F9WJR3_9ZZZZ</name>
<reference evidence="1" key="1">
    <citation type="journal article" date="2015" name="Nature">
        <title>Complex archaea that bridge the gap between prokaryotes and eukaryotes.</title>
        <authorList>
            <person name="Spang A."/>
            <person name="Saw J.H."/>
            <person name="Jorgensen S.L."/>
            <person name="Zaremba-Niedzwiedzka K."/>
            <person name="Martijn J."/>
            <person name="Lind A.E."/>
            <person name="van Eijk R."/>
            <person name="Schleper C."/>
            <person name="Guy L."/>
            <person name="Ettema T.J."/>
        </authorList>
    </citation>
    <scope>NUCLEOTIDE SEQUENCE</scope>
</reference>
<proteinExistence type="predicted"/>
<sequence>MKICIISPIDYLEELSVHTNSQMMLAHLVLKSLKYRNFYRAMVERGDFIMMDNSFHELREALPTLELVKAVESIGRVDVMVAPDVWPKRTETEILTKMFLDEPRVQRLRSEGTRIMYVAHGGTIEAFSLAAHFCKAQDLDYIGLSSENASSGGLSRAEATRAILKEGFEGDIHWLGIGQPVMAVIQAACSVGVASIDGSSPIKIATRGYPFDFRGSVKPTMDLEQGEYTESMIIRSKVIISQMKQIVLAKGISSKAQTEHEKVLNNPSQCGRGDPH</sequence>
<protein>
    <submittedName>
        <fullName evidence="1">Uncharacterized protein</fullName>
    </submittedName>
</protein>
<comment type="caution">
    <text evidence="1">The sequence shown here is derived from an EMBL/GenBank/DDBJ whole genome shotgun (WGS) entry which is preliminary data.</text>
</comment>
<dbReference type="InterPro" id="IPR036511">
    <property type="entry name" value="TGT-like_sf"/>
</dbReference>
<gene>
    <name evidence="1" type="ORF">LCGC14_0347850</name>
</gene>
<accession>A0A0F9WJR3</accession>
<dbReference type="EMBL" id="LAZR01000258">
    <property type="protein sequence ID" value="KKN78718.1"/>
    <property type="molecule type" value="Genomic_DNA"/>
</dbReference>
<evidence type="ECO:0000313" key="1">
    <source>
        <dbReference type="EMBL" id="KKN78718.1"/>
    </source>
</evidence>